<dbReference type="CDD" id="cd12148">
    <property type="entry name" value="fungal_TF_MHR"/>
    <property type="match status" value="1"/>
</dbReference>
<comment type="caution">
    <text evidence="9">The sequence shown here is derived from an EMBL/GenBank/DDBJ whole genome shotgun (WGS) entry which is preliminary data.</text>
</comment>
<keyword evidence="6" id="KW-0539">Nucleus</keyword>
<accession>A0A1S9RPX5</accession>
<dbReference type="GO" id="GO:0000981">
    <property type="term" value="F:DNA-binding transcription factor activity, RNA polymerase II-specific"/>
    <property type="evidence" value="ECO:0007669"/>
    <property type="project" value="InterPro"/>
</dbReference>
<dbReference type="InterPro" id="IPR013096">
    <property type="entry name" value="Cupin_2"/>
</dbReference>
<evidence type="ECO:0000259" key="8">
    <source>
        <dbReference type="PROSITE" id="PS50048"/>
    </source>
</evidence>
<organism evidence="9 10">
    <name type="scientific">Penicillium brasilianum</name>
    <dbReference type="NCBI Taxonomy" id="104259"/>
    <lineage>
        <taxon>Eukaryota</taxon>
        <taxon>Fungi</taxon>
        <taxon>Dikarya</taxon>
        <taxon>Ascomycota</taxon>
        <taxon>Pezizomycotina</taxon>
        <taxon>Eurotiomycetes</taxon>
        <taxon>Eurotiomycetidae</taxon>
        <taxon>Eurotiales</taxon>
        <taxon>Aspergillaceae</taxon>
        <taxon>Penicillium</taxon>
    </lineage>
</organism>
<evidence type="ECO:0000313" key="9">
    <source>
        <dbReference type="EMBL" id="OOQ87330.1"/>
    </source>
</evidence>
<reference evidence="10" key="1">
    <citation type="submission" date="2015-09" db="EMBL/GenBank/DDBJ databases">
        <authorList>
            <person name="Fill T.P."/>
            <person name="Baretta J.F."/>
            <person name="de Almeida L.G."/>
            <person name="Rocha M."/>
            <person name="de Souza D.H."/>
            <person name="Malavazi I."/>
            <person name="Cerdeira L.T."/>
            <person name="Hong H."/>
            <person name="Samborskyy M."/>
            <person name="de Vasconcelos A.T."/>
            <person name="Leadlay P."/>
            <person name="Rodrigues-Filho E."/>
        </authorList>
    </citation>
    <scope>NUCLEOTIDE SEQUENCE [LARGE SCALE GENOMIC DNA]</scope>
    <source>
        <strain evidence="10">LaBioMMi 136</strain>
    </source>
</reference>
<dbReference type="InterPro" id="IPR014710">
    <property type="entry name" value="RmlC-like_jellyroll"/>
</dbReference>
<evidence type="ECO:0000313" key="10">
    <source>
        <dbReference type="Proteomes" id="UP000190744"/>
    </source>
</evidence>
<protein>
    <submittedName>
        <fullName evidence="9">C6 and C2H2 transcription factor</fullName>
    </submittedName>
</protein>
<dbReference type="InterPro" id="IPR011051">
    <property type="entry name" value="RmlC_Cupin_sf"/>
</dbReference>
<dbReference type="EMBL" id="LJBN01000126">
    <property type="protein sequence ID" value="OOQ87330.1"/>
    <property type="molecule type" value="Genomic_DNA"/>
</dbReference>
<dbReference type="SMART" id="SM00066">
    <property type="entry name" value="GAL4"/>
    <property type="match status" value="1"/>
</dbReference>
<feature type="region of interest" description="Disordered" evidence="7">
    <location>
        <begin position="136"/>
        <end position="164"/>
    </location>
</feature>
<evidence type="ECO:0000256" key="2">
    <source>
        <dbReference type="ARBA" id="ARBA00022833"/>
    </source>
</evidence>
<dbReference type="PROSITE" id="PS00463">
    <property type="entry name" value="ZN2_CY6_FUNGAL_1"/>
    <property type="match status" value="1"/>
</dbReference>
<dbReference type="PANTHER" id="PTHR47660">
    <property type="entry name" value="TRANSCRIPTION FACTOR WITH C2H2 AND ZN(2)-CYS(6) DNA BINDING DOMAIN (EUROFUNG)-RELATED-RELATED"/>
    <property type="match status" value="1"/>
</dbReference>
<keyword evidence="4" id="KW-0238">DNA-binding</keyword>
<sequence>MSTNQLQLPPQNRYITTHNASGKAVFSNRLPETMPKQLFNGVPFGLAYTSSEYPAQISADADLAKYEAKLSKPPGLVISTGTVCRIVDFAPHAESPMHRTVSLDYGVVLEGEVELSLDSGKRRILKRGDVAIQRATNHAWKNVTPDSGRHNQGHSSETNDDKAGGCSGVIARASQACKRCAASKLKCDDDKPCRRCVRRNQICQWSPRDDTFATPQSHVITIEHESHSMKQTGEDLLGNAGARVPFHDSEVAYILEGERANSPETESFCRGWEGFSAFNAFPLMGPGQWSSHDNVSIDFGLTDQDLELLDSLNRLVPARQAQDYLEQLPPHDAPTKMKSTRQISKADLQDSPLSHWTPRKEDNAHMDQQYLSLPQHLDNPQSHDVLKSRDRTNTLSTERRDVAFALVVEVCQWKNLDRIMQCFPSTRLLDSLMGNFFVQHISETDAWIHEPTMDLNQERPEMILTLAAAGAVLSKVEAIQRLGYAMLEVARLKVNSMFEDDNTLTRELKQQQMYTLTLQIGLWSGDKRRVEIAESCFQPIVTMLRRASRFKHEVYPIIAPSATDDDSTVNRKWRAWVEQESFKRLAHYVFIHDAQASSLRSTTPLISHIEFDLPLPFSRKLWDAKTAAEWKVIYIQEIPQSPSISVSLSTILQDITTLSSIPRHADFQLAAVATIHGISNMISDHNRILRGSARQWSIVVANLWQQELIQLLEQFRLLAVEPLKDSLPAMSIIYQTVSLSLYLPLDILETFSGRDGEERSSAIYQSFIQHISPTHLRKASWHAGQVLRIARSMPSGSLVASRAACVYFSALALWSLATVFSLNGMTPVTESRDTDEVFFLDGGDDGDILRRFVALGQGSPVLSSVGHYVHLQSRAAVMRLFQELFSSEHGLYGINQQGRALSHAFAILGLNGDVGAKDEYIQY</sequence>
<dbReference type="PANTHER" id="PTHR47660:SF2">
    <property type="entry name" value="TRANSCRIPTION FACTOR WITH C2H2 AND ZN(2)-CYS(6) DNA BINDING DOMAIN (EUROFUNG)"/>
    <property type="match status" value="1"/>
</dbReference>
<name>A0A1S9RPX5_PENBI</name>
<dbReference type="InterPro" id="IPR007219">
    <property type="entry name" value="XnlR_reg_dom"/>
</dbReference>
<evidence type="ECO:0000256" key="3">
    <source>
        <dbReference type="ARBA" id="ARBA00023015"/>
    </source>
</evidence>
<keyword evidence="2" id="KW-0862">Zinc</keyword>
<dbReference type="PROSITE" id="PS50048">
    <property type="entry name" value="ZN2_CY6_FUNGAL_2"/>
    <property type="match status" value="1"/>
</dbReference>
<dbReference type="AlphaFoldDB" id="A0A1S9RPX5"/>
<feature type="domain" description="Zn(2)-C6 fungal-type" evidence="8">
    <location>
        <begin position="176"/>
        <end position="205"/>
    </location>
</feature>
<dbReference type="GO" id="GO:0003677">
    <property type="term" value="F:DNA binding"/>
    <property type="evidence" value="ECO:0007669"/>
    <property type="project" value="UniProtKB-KW"/>
</dbReference>
<dbReference type="CDD" id="cd02231">
    <property type="entry name" value="cupin_BLL6423-like"/>
    <property type="match status" value="1"/>
</dbReference>
<dbReference type="Gene3D" id="4.10.240.10">
    <property type="entry name" value="Zn(2)-C6 fungal-type DNA-binding domain"/>
    <property type="match status" value="1"/>
</dbReference>
<dbReference type="Proteomes" id="UP000190744">
    <property type="component" value="Unassembled WGS sequence"/>
</dbReference>
<keyword evidence="1" id="KW-0479">Metal-binding</keyword>
<dbReference type="SUPFAM" id="SSF51182">
    <property type="entry name" value="RmlC-like cupins"/>
    <property type="match status" value="1"/>
</dbReference>
<evidence type="ECO:0000256" key="6">
    <source>
        <dbReference type="ARBA" id="ARBA00023242"/>
    </source>
</evidence>
<evidence type="ECO:0000256" key="1">
    <source>
        <dbReference type="ARBA" id="ARBA00022723"/>
    </source>
</evidence>
<dbReference type="Pfam" id="PF00172">
    <property type="entry name" value="Zn_clus"/>
    <property type="match status" value="1"/>
</dbReference>
<proteinExistence type="predicted"/>
<dbReference type="GO" id="GO:0006351">
    <property type="term" value="P:DNA-templated transcription"/>
    <property type="evidence" value="ECO:0007669"/>
    <property type="project" value="InterPro"/>
</dbReference>
<dbReference type="Pfam" id="PF07883">
    <property type="entry name" value="Cupin_2"/>
    <property type="match status" value="1"/>
</dbReference>
<dbReference type="CDD" id="cd00067">
    <property type="entry name" value="GAL4"/>
    <property type="match status" value="1"/>
</dbReference>
<gene>
    <name evidence="9" type="ORF">PEBR_17872</name>
</gene>
<dbReference type="Gene3D" id="2.60.120.10">
    <property type="entry name" value="Jelly Rolls"/>
    <property type="match status" value="1"/>
</dbReference>
<evidence type="ECO:0000256" key="7">
    <source>
        <dbReference type="SAM" id="MobiDB-lite"/>
    </source>
</evidence>
<keyword evidence="5" id="KW-0804">Transcription</keyword>
<keyword evidence="3" id="KW-0805">Transcription regulation</keyword>
<dbReference type="GO" id="GO:0008270">
    <property type="term" value="F:zinc ion binding"/>
    <property type="evidence" value="ECO:0007669"/>
    <property type="project" value="InterPro"/>
</dbReference>
<dbReference type="SUPFAM" id="SSF57701">
    <property type="entry name" value="Zn2/Cys6 DNA-binding domain"/>
    <property type="match status" value="1"/>
</dbReference>
<feature type="region of interest" description="Disordered" evidence="7">
    <location>
        <begin position="324"/>
        <end position="359"/>
    </location>
</feature>
<dbReference type="Pfam" id="PF04082">
    <property type="entry name" value="Fungal_trans"/>
    <property type="match status" value="1"/>
</dbReference>
<evidence type="ECO:0000256" key="5">
    <source>
        <dbReference type="ARBA" id="ARBA00023163"/>
    </source>
</evidence>
<dbReference type="InterPro" id="IPR001138">
    <property type="entry name" value="Zn2Cys6_DnaBD"/>
</dbReference>
<dbReference type="InterPro" id="IPR036864">
    <property type="entry name" value="Zn2-C6_fun-type_DNA-bd_sf"/>
</dbReference>
<evidence type="ECO:0000256" key="4">
    <source>
        <dbReference type="ARBA" id="ARBA00023125"/>
    </source>
</evidence>